<name>A0A0A9PSV7_ARUDO</name>
<sequence length="64" mass="7768">MHFKSSLHLFSIPLNKQRSTYTFKIHRRKFCLFLSGRCSNSRSHAHYLCQSMRPHWSYHKVENT</sequence>
<evidence type="ECO:0000313" key="1">
    <source>
        <dbReference type="EMBL" id="JAD91492.1"/>
    </source>
</evidence>
<dbReference type="EMBL" id="GBRH01206403">
    <property type="protein sequence ID" value="JAD91492.1"/>
    <property type="molecule type" value="Transcribed_RNA"/>
</dbReference>
<reference evidence="1" key="2">
    <citation type="journal article" date="2015" name="Data Brief">
        <title>Shoot transcriptome of the giant reed, Arundo donax.</title>
        <authorList>
            <person name="Barrero R.A."/>
            <person name="Guerrero F.D."/>
            <person name="Moolhuijzen P."/>
            <person name="Goolsby J.A."/>
            <person name="Tidwell J."/>
            <person name="Bellgard S.E."/>
            <person name="Bellgard M.I."/>
        </authorList>
    </citation>
    <scope>NUCLEOTIDE SEQUENCE</scope>
    <source>
        <tissue evidence="1">Shoot tissue taken approximately 20 cm above the soil surface</tissue>
    </source>
</reference>
<dbReference type="AlphaFoldDB" id="A0A0A9PSV7"/>
<reference evidence="1" key="1">
    <citation type="submission" date="2014-09" db="EMBL/GenBank/DDBJ databases">
        <authorList>
            <person name="Magalhaes I.L.F."/>
            <person name="Oliveira U."/>
            <person name="Santos F.R."/>
            <person name="Vidigal T.H.D.A."/>
            <person name="Brescovit A.D."/>
            <person name="Santos A.J."/>
        </authorList>
    </citation>
    <scope>NUCLEOTIDE SEQUENCE</scope>
    <source>
        <tissue evidence="1">Shoot tissue taken approximately 20 cm above the soil surface</tissue>
    </source>
</reference>
<organism evidence="1">
    <name type="scientific">Arundo donax</name>
    <name type="common">Giant reed</name>
    <name type="synonym">Donax arundinaceus</name>
    <dbReference type="NCBI Taxonomy" id="35708"/>
    <lineage>
        <taxon>Eukaryota</taxon>
        <taxon>Viridiplantae</taxon>
        <taxon>Streptophyta</taxon>
        <taxon>Embryophyta</taxon>
        <taxon>Tracheophyta</taxon>
        <taxon>Spermatophyta</taxon>
        <taxon>Magnoliopsida</taxon>
        <taxon>Liliopsida</taxon>
        <taxon>Poales</taxon>
        <taxon>Poaceae</taxon>
        <taxon>PACMAD clade</taxon>
        <taxon>Arundinoideae</taxon>
        <taxon>Arundineae</taxon>
        <taxon>Arundo</taxon>
    </lineage>
</organism>
<proteinExistence type="predicted"/>
<protein>
    <submittedName>
        <fullName evidence="1">Uncharacterized protein</fullName>
    </submittedName>
</protein>
<accession>A0A0A9PSV7</accession>